<dbReference type="Pfam" id="PF04734">
    <property type="entry name" value="Ceramidase_alk"/>
    <property type="match status" value="1"/>
</dbReference>
<gene>
    <name evidence="19" type="ORF">SADUNF_Sadunf16G0092300</name>
</gene>
<dbReference type="GO" id="GO:0016020">
    <property type="term" value="C:membrane"/>
    <property type="evidence" value="ECO:0007669"/>
    <property type="project" value="GOC"/>
</dbReference>
<dbReference type="AlphaFoldDB" id="A0A835MG25"/>
<evidence type="ECO:0000256" key="7">
    <source>
        <dbReference type="ARBA" id="ARBA00022801"/>
    </source>
</evidence>
<dbReference type="InterPro" id="IPR038445">
    <property type="entry name" value="NCDase_C_sf"/>
</dbReference>
<evidence type="ECO:0000256" key="1">
    <source>
        <dbReference type="ARBA" id="ARBA00004240"/>
    </source>
</evidence>
<dbReference type="PANTHER" id="PTHR12670:SF17">
    <property type="entry name" value="NEUTRAL CERAMIDASE 2"/>
    <property type="match status" value="1"/>
</dbReference>
<dbReference type="GO" id="GO:0034599">
    <property type="term" value="P:cellular response to oxidative stress"/>
    <property type="evidence" value="ECO:0007669"/>
    <property type="project" value="UniProtKB-ARBA"/>
</dbReference>
<evidence type="ECO:0000256" key="14">
    <source>
        <dbReference type="PIRSR" id="PIRSR606823-2"/>
    </source>
</evidence>
<reference evidence="19 20" key="1">
    <citation type="submission" date="2020-10" db="EMBL/GenBank/DDBJ databases">
        <title>Plant Genome Project.</title>
        <authorList>
            <person name="Zhang R.-G."/>
        </authorList>
    </citation>
    <scope>NUCLEOTIDE SEQUENCE [LARGE SCALE GENOMIC DNA]</scope>
    <source>
        <strain evidence="19">FAFU-HL-1</strain>
        <tissue evidence="19">Leaf</tissue>
    </source>
</reference>
<dbReference type="GO" id="GO:0005794">
    <property type="term" value="C:Golgi apparatus"/>
    <property type="evidence" value="ECO:0007669"/>
    <property type="project" value="UniProtKB-SubCell"/>
</dbReference>
<dbReference type="PANTHER" id="PTHR12670">
    <property type="entry name" value="CERAMIDASE"/>
    <property type="match status" value="1"/>
</dbReference>
<dbReference type="Pfam" id="PF17048">
    <property type="entry name" value="Ceramidse_alk_C"/>
    <property type="match status" value="1"/>
</dbReference>
<comment type="similarity">
    <text evidence="4 15">Belongs to the neutral ceramidase family.</text>
</comment>
<keyword evidence="14" id="KW-0862">Zinc</keyword>
<evidence type="ECO:0000259" key="17">
    <source>
        <dbReference type="Pfam" id="PF04734"/>
    </source>
</evidence>
<evidence type="ECO:0000313" key="20">
    <source>
        <dbReference type="Proteomes" id="UP000657918"/>
    </source>
</evidence>
<comment type="caution">
    <text evidence="19">The sequence shown here is derived from an EMBL/GenBank/DDBJ whole genome shotgun (WGS) entry which is preliminary data.</text>
</comment>
<dbReference type="GO" id="GO:0017040">
    <property type="term" value="F:N-acylsphingosine amidohydrolase activity"/>
    <property type="evidence" value="ECO:0007669"/>
    <property type="project" value="UniProtKB-UniRule"/>
</dbReference>
<evidence type="ECO:0000256" key="5">
    <source>
        <dbReference type="ARBA" id="ARBA00022525"/>
    </source>
</evidence>
<dbReference type="Gene3D" id="2.60.40.2300">
    <property type="entry name" value="Neutral/alkaline non-lysosomal ceramidase, C-terminal domain"/>
    <property type="match status" value="1"/>
</dbReference>
<keyword evidence="7 15" id="KW-0378">Hydrolase</keyword>
<feature type="binding site" evidence="14">
    <location>
        <position position="237"/>
    </location>
    <ligand>
        <name>Zn(2+)</name>
        <dbReference type="ChEBI" id="CHEBI:29105"/>
    </ligand>
</feature>
<feature type="transmembrane region" description="Helical" evidence="16">
    <location>
        <begin position="7"/>
        <end position="25"/>
    </location>
</feature>
<sequence length="829" mass="91747">MDIFSRGYCGIWLQIASIWFVIVLMQNFRGSLSTSNYLIGLGSYDITGPAADVNMMGYANTEQIASGVHFRLRARAFIVAEPRGSRVVYVNLDACMASQIVTIKVLERLKARYGGLYTEQNVAISGIHTHAGPGGYLQYVVYIVTSLGFVRQSFDVIVDGIEKSIIQAHENLRPGSIFVNKGELLDAGVNRSPSAYLNNPAEERNKYKYDVDKEMTLIKFVDDEWGPIGSFNWFATHGTSMSRTNSLVSGDNKGAAARFMEDWFEKKVHAENLDSQHANKSGTTKIPRRVSSIAPNINENRQQNGSLSKLSHRLIVADIAHDFIFLQEMEIHMYMVNNIFATGKEWMEVAASFKSSQGEPATRFSSVAKRVRNSLRLANRPQFVSAFCQTNCGDVSPNVLGAFCIDTGLPCDFNHSTCNGKNELCYGRGPGYPDEFESTRIIGERQFKKAIELFNKAAEQLKGKVGYRHAYVNFSNIDVAQGNDVVKTCPAALGFAFAAGTTDGPGAFDFKQGDDKASIKNILFYPGNAFWRLVRDFLKTPNQEQVNCQHPKPILLDTGEMEKPYAWAPSILPVQILQIGQLVILSVPGEFTTMAGRRLRDAVKMVLTSGASKEFGSNVHIVISGLTNTYSQYVTTFEEYEVQRYEGASTLYGPHTLSAYIQEFRKLAAALISGRPVEPGPQPPDLLDKQISLLTPVVLDSTPSGAKFGKVKSDVPLNSTFKRGDMVAVTFWSACPRNDLLTEGTFALVEFLQDQKTWVPAYDDDDFCLRFIWSRPSKLSPQSYATIEWRIPQSAVSGVYRIRHFGAAKALLGSISHFTGSSSAFVVAS</sequence>
<keyword evidence="10" id="KW-0333">Golgi apparatus</keyword>
<keyword evidence="9 15" id="KW-0746">Sphingolipid metabolism</keyword>
<evidence type="ECO:0000256" key="12">
    <source>
        <dbReference type="ARBA" id="ARBA00048057"/>
    </source>
</evidence>
<comment type="subcellular location">
    <subcellularLocation>
        <location evidence="1">Endoplasmic reticulum</location>
    </subcellularLocation>
    <subcellularLocation>
        <location evidence="2">Golgi apparatus</location>
    </subcellularLocation>
    <subcellularLocation>
        <location evidence="3">Secreted</location>
    </subcellularLocation>
</comment>
<feature type="domain" description="Neutral/alkaline non-lysosomal ceramidase N-terminal" evidence="17">
    <location>
        <begin position="37"/>
        <end position="662"/>
    </location>
</feature>
<evidence type="ECO:0000256" key="10">
    <source>
        <dbReference type="ARBA" id="ARBA00023034"/>
    </source>
</evidence>
<dbReference type="EC" id="3.5.1.23" evidence="15"/>
<dbReference type="FunFam" id="2.60.40.2300:FF:000002">
    <property type="entry name" value="Neutral/alkaline non-lysosomal ceramidase"/>
    <property type="match status" value="1"/>
</dbReference>
<dbReference type="OrthoDB" id="191371at2759"/>
<keyword evidence="16" id="KW-0472">Membrane</keyword>
<feature type="binding site" evidence="14">
    <location>
        <position position="128"/>
    </location>
    <ligand>
        <name>Zn(2+)</name>
        <dbReference type="ChEBI" id="CHEBI:29105"/>
    </ligand>
</feature>
<evidence type="ECO:0000256" key="11">
    <source>
        <dbReference type="ARBA" id="ARBA00023180"/>
    </source>
</evidence>
<feature type="binding site" evidence="14">
    <location>
        <position position="633"/>
    </location>
    <ligand>
        <name>Zn(2+)</name>
        <dbReference type="ChEBI" id="CHEBI:29105"/>
    </ligand>
</feature>
<keyword evidence="11" id="KW-0325">Glycoprotein</keyword>
<dbReference type="GO" id="GO:0005576">
    <property type="term" value="C:extracellular region"/>
    <property type="evidence" value="ECO:0007669"/>
    <property type="project" value="UniProtKB-SubCell"/>
</dbReference>
<dbReference type="GO" id="GO:0046514">
    <property type="term" value="P:ceramide catabolic process"/>
    <property type="evidence" value="ECO:0007669"/>
    <property type="project" value="InterPro"/>
</dbReference>
<dbReference type="EMBL" id="JADGMS010000016">
    <property type="protein sequence ID" value="KAF9665152.1"/>
    <property type="molecule type" value="Genomic_DNA"/>
</dbReference>
<keyword evidence="16" id="KW-0812">Transmembrane</keyword>
<evidence type="ECO:0000313" key="19">
    <source>
        <dbReference type="EMBL" id="KAF9665152.1"/>
    </source>
</evidence>
<keyword evidence="6" id="KW-0732">Signal</keyword>
<keyword evidence="15" id="KW-0443">Lipid metabolism</keyword>
<dbReference type="InterPro" id="IPR031329">
    <property type="entry name" value="NEUT/ALK_ceramidase_N"/>
</dbReference>
<evidence type="ECO:0000256" key="6">
    <source>
        <dbReference type="ARBA" id="ARBA00022729"/>
    </source>
</evidence>
<keyword evidence="14" id="KW-0479">Metal-binding</keyword>
<comment type="catalytic activity">
    <reaction evidence="12 15">
        <text>an N-acylsphing-4-enine + H2O = sphing-4-enine + a fatty acid</text>
        <dbReference type="Rhea" id="RHEA:20856"/>
        <dbReference type="ChEBI" id="CHEBI:15377"/>
        <dbReference type="ChEBI" id="CHEBI:28868"/>
        <dbReference type="ChEBI" id="CHEBI:52639"/>
        <dbReference type="ChEBI" id="CHEBI:57756"/>
        <dbReference type="EC" id="3.5.1.23"/>
    </reaction>
</comment>
<dbReference type="InterPro" id="IPR031331">
    <property type="entry name" value="NEUT/ALK_ceramidase_C"/>
</dbReference>
<protein>
    <recommendedName>
        <fullName evidence="15">Neutral ceramidase</fullName>
        <ecNumber evidence="15">3.5.1.23</ecNumber>
    </recommendedName>
</protein>
<evidence type="ECO:0000256" key="13">
    <source>
        <dbReference type="PIRSR" id="PIRSR606823-1"/>
    </source>
</evidence>
<evidence type="ECO:0000256" key="15">
    <source>
        <dbReference type="RuleBase" id="RU366019"/>
    </source>
</evidence>
<evidence type="ECO:0000256" key="4">
    <source>
        <dbReference type="ARBA" id="ARBA00009835"/>
    </source>
</evidence>
<dbReference type="Proteomes" id="UP000657918">
    <property type="component" value="Chromosome 16"/>
</dbReference>
<feature type="domain" description="Neutral/alkaline non-lysosomal ceramidase C-terminal" evidence="18">
    <location>
        <begin position="664"/>
        <end position="827"/>
    </location>
</feature>
<evidence type="ECO:0000256" key="8">
    <source>
        <dbReference type="ARBA" id="ARBA00022824"/>
    </source>
</evidence>
<evidence type="ECO:0000256" key="2">
    <source>
        <dbReference type="ARBA" id="ARBA00004555"/>
    </source>
</evidence>
<feature type="active site" description="Nucleophile" evidence="13">
    <location>
        <position position="396"/>
    </location>
</feature>
<keyword evidence="8" id="KW-0256">Endoplasmic reticulum</keyword>
<feature type="binding site" evidence="14">
    <location>
        <position position="590"/>
    </location>
    <ligand>
        <name>Zn(2+)</name>
        <dbReference type="ChEBI" id="CHEBI:29105"/>
    </ligand>
</feature>
<keyword evidence="16" id="KW-1133">Transmembrane helix</keyword>
<dbReference type="GO" id="GO:0042759">
    <property type="term" value="P:long-chain fatty acid biosynthetic process"/>
    <property type="evidence" value="ECO:0007669"/>
    <property type="project" value="TreeGrafter"/>
</dbReference>
<comment type="cofactor">
    <cofactor evidence="14">
        <name>Zn(2+)</name>
        <dbReference type="ChEBI" id="CHEBI:29105"/>
    </cofactor>
    <text evidence="14">Binds 1 zinc ion per subunit.</text>
</comment>
<organism evidence="19 20">
    <name type="scientific">Salix dunnii</name>
    <dbReference type="NCBI Taxonomy" id="1413687"/>
    <lineage>
        <taxon>Eukaryota</taxon>
        <taxon>Viridiplantae</taxon>
        <taxon>Streptophyta</taxon>
        <taxon>Embryophyta</taxon>
        <taxon>Tracheophyta</taxon>
        <taxon>Spermatophyta</taxon>
        <taxon>Magnoliopsida</taxon>
        <taxon>eudicotyledons</taxon>
        <taxon>Gunneridae</taxon>
        <taxon>Pentapetalae</taxon>
        <taxon>rosids</taxon>
        <taxon>fabids</taxon>
        <taxon>Malpighiales</taxon>
        <taxon>Salicaceae</taxon>
        <taxon>Saliceae</taxon>
        <taxon>Salix</taxon>
    </lineage>
</organism>
<evidence type="ECO:0000259" key="18">
    <source>
        <dbReference type="Pfam" id="PF17048"/>
    </source>
</evidence>
<name>A0A835MG25_9ROSI</name>
<dbReference type="GO" id="GO:0005783">
    <property type="term" value="C:endoplasmic reticulum"/>
    <property type="evidence" value="ECO:0007669"/>
    <property type="project" value="UniProtKB-SubCell"/>
</dbReference>
<evidence type="ECO:0000256" key="9">
    <source>
        <dbReference type="ARBA" id="ARBA00022919"/>
    </source>
</evidence>
<dbReference type="InterPro" id="IPR006823">
    <property type="entry name" value="Ceramidase_alk"/>
</dbReference>
<dbReference type="GO" id="GO:0046872">
    <property type="term" value="F:metal ion binding"/>
    <property type="evidence" value="ECO:0007669"/>
    <property type="project" value="UniProtKB-KW"/>
</dbReference>
<evidence type="ECO:0000256" key="16">
    <source>
        <dbReference type="SAM" id="Phobius"/>
    </source>
</evidence>
<evidence type="ECO:0000256" key="3">
    <source>
        <dbReference type="ARBA" id="ARBA00004613"/>
    </source>
</evidence>
<dbReference type="GO" id="GO:0046512">
    <property type="term" value="P:sphingosine biosynthetic process"/>
    <property type="evidence" value="ECO:0007669"/>
    <property type="project" value="TreeGrafter"/>
</dbReference>
<keyword evidence="5" id="KW-0964">Secreted</keyword>
<proteinExistence type="inferred from homology"/>
<keyword evidence="20" id="KW-1185">Reference proteome</keyword>
<accession>A0A835MG25</accession>